<feature type="binding site" evidence="6">
    <location>
        <position position="103"/>
    </location>
    <ligand>
        <name>a divalent metal cation</name>
        <dbReference type="ChEBI" id="CHEBI:60240"/>
        <label>1</label>
    </ligand>
</feature>
<dbReference type="GO" id="GO:0046872">
    <property type="term" value="F:metal ion binding"/>
    <property type="evidence" value="ECO:0007669"/>
    <property type="project" value="UniProtKB-UniRule"/>
</dbReference>
<feature type="binding site" evidence="6">
    <location>
        <position position="65"/>
    </location>
    <ligand>
        <name>a divalent metal cation</name>
        <dbReference type="ChEBI" id="CHEBI:60240"/>
        <label>1</label>
    </ligand>
</feature>
<evidence type="ECO:0000256" key="3">
    <source>
        <dbReference type="ARBA" id="ARBA00022112"/>
    </source>
</evidence>
<dbReference type="InterPro" id="IPR017221">
    <property type="entry name" value="DUF34/NIF3_bac"/>
</dbReference>
<gene>
    <name evidence="7" type="ORF">LOSG293_060370</name>
</gene>
<feature type="binding site" evidence="6">
    <location>
        <position position="329"/>
    </location>
    <ligand>
        <name>a divalent metal cation</name>
        <dbReference type="ChEBI" id="CHEBI:60240"/>
        <label>1</label>
    </ligand>
</feature>
<dbReference type="AlphaFoldDB" id="A0A081BHB5"/>
<keyword evidence="4 5" id="KW-0479">Metal-binding</keyword>
<dbReference type="STRING" id="1291743.LOSG293_060370"/>
<dbReference type="eggNOG" id="COG0327">
    <property type="taxonomic scope" value="Bacteria"/>
</dbReference>
<feature type="binding site" evidence="6">
    <location>
        <position position="64"/>
    </location>
    <ligand>
        <name>a divalent metal cation</name>
        <dbReference type="ChEBI" id="CHEBI:60240"/>
        <label>2</label>
    </ligand>
</feature>
<dbReference type="InterPro" id="IPR002678">
    <property type="entry name" value="DUF34/NIF3"/>
</dbReference>
<dbReference type="GO" id="GO:0005737">
    <property type="term" value="C:cytoplasm"/>
    <property type="evidence" value="ECO:0007669"/>
    <property type="project" value="TreeGrafter"/>
</dbReference>
<dbReference type="PIRSF" id="PIRSF037489">
    <property type="entry name" value="UCP037489_NIF3_YqfO"/>
    <property type="match status" value="1"/>
</dbReference>
<dbReference type="PANTHER" id="PTHR13799">
    <property type="entry name" value="NGG1 INTERACTING FACTOR 3"/>
    <property type="match status" value="1"/>
</dbReference>
<accession>A0A081BHB5</accession>
<dbReference type="FunFam" id="3.40.1390.30:FF:000001">
    <property type="entry name" value="GTP cyclohydrolase 1 type 2"/>
    <property type="match status" value="1"/>
</dbReference>
<evidence type="ECO:0000256" key="5">
    <source>
        <dbReference type="PIRNR" id="PIRNR037489"/>
    </source>
</evidence>
<comment type="subunit">
    <text evidence="2">Homohexamer.</text>
</comment>
<protein>
    <recommendedName>
        <fullName evidence="3 5">GTP cyclohydrolase 1 type 2 homolog</fullName>
    </recommendedName>
</protein>
<evidence type="ECO:0000256" key="2">
    <source>
        <dbReference type="ARBA" id="ARBA00011643"/>
    </source>
</evidence>
<comment type="caution">
    <text evidence="7">The sequence shown here is derived from an EMBL/GenBank/DDBJ whole genome shotgun (WGS) entry which is preliminary data.</text>
</comment>
<evidence type="ECO:0000313" key="7">
    <source>
        <dbReference type="EMBL" id="GAK47433.1"/>
    </source>
</evidence>
<dbReference type="RefSeq" id="WP_034526728.1">
    <property type="nucleotide sequence ID" value="NZ_BBJM01000006.1"/>
</dbReference>
<dbReference type="SUPFAM" id="SSF102705">
    <property type="entry name" value="NIF3 (NGG1p interacting factor 3)-like"/>
    <property type="match status" value="1"/>
</dbReference>
<dbReference type="EMBL" id="BBJM01000006">
    <property type="protein sequence ID" value="GAK47433.1"/>
    <property type="molecule type" value="Genomic_DNA"/>
</dbReference>
<dbReference type="Gene3D" id="3.40.1390.30">
    <property type="entry name" value="NIF3 (NGG1p interacting factor 3)-like"/>
    <property type="match status" value="2"/>
</dbReference>
<evidence type="ECO:0000256" key="4">
    <source>
        <dbReference type="ARBA" id="ARBA00022723"/>
    </source>
</evidence>
<dbReference type="InterPro" id="IPR036069">
    <property type="entry name" value="DUF34/NIF3_sf"/>
</dbReference>
<keyword evidence="8" id="KW-1185">Reference proteome</keyword>
<dbReference type="Pfam" id="PF01784">
    <property type="entry name" value="DUF34_NIF3"/>
    <property type="match status" value="1"/>
</dbReference>
<feature type="binding site" evidence="6">
    <location>
        <position position="332"/>
    </location>
    <ligand>
        <name>a divalent metal cation</name>
        <dbReference type="ChEBI" id="CHEBI:60240"/>
        <label>1</label>
    </ligand>
</feature>
<evidence type="ECO:0000256" key="6">
    <source>
        <dbReference type="PIRSR" id="PIRSR602678-1"/>
    </source>
</evidence>
<dbReference type="PANTHER" id="PTHR13799:SF14">
    <property type="entry name" value="GTP CYCLOHYDROLASE 1 TYPE 2 HOMOLOG"/>
    <property type="match status" value="1"/>
</dbReference>
<comment type="similarity">
    <text evidence="1 5">Belongs to the GTP cyclohydrolase I type 2/NIF3 family.</text>
</comment>
<evidence type="ECO:0000256" key="1">
    <source>
        <dbReference type="ARBA" id="ARBA00006964"/>
    </source>
</evidence>
<organism evidence="7 8">
    <name type="scientific">Secundilactobacillus oryzae JCM 18671</name>
    <dbReference type="NCBI Taxonomy" id="1291743"/>
    <lineage>
        <taxon>Bacteria</taxon>
        <taxon>Bacillati</taxon>
        <taxon>Bacillota</taxon>
        <taxon>Bacilli</taxon>
        <taxon>Lactobacillales</taxon>
        <taxon>Lactobacillaceae</taxon>
        <taxon>Secundilactobacillus</taxon>
    </lineage>
</organism>
<dbReference type="NCBIfam" id="TIGR00486">
    <property type="entry name" value="YbgI_SA1388"/>
    <property type="match status" value="1"/>
</dbReference>
<name>A0A081BHB5_9LACO</name>
<reference evidence="7" key="1">
    <citation type="journal article" date="2014" name="Genome Announc.">
        <title>Draft Genome Sequence of Lactobacillus oryzae Strain SG293T.</title>
        <authorList>
            <person name="Tanizawa Y."/>
            <person name="Fujisawa T."/>
            <person name="Mochizuki T."/>
            <person name="Kaminuma E."/>
            <person name="Nakamura Y."/>
            <person name="Tohno M."/>
        </authorList>
    </citation>
    <scope>NUCLEOTIDE SEQUENCE [LARGE SCALE GENOMIC DNA]</scope>
    <source>
        <strain evidence="7">SG293</strain>
    </source>
</reference>
<dbReference type="Proteomes" id="UP000028700">
    <property type="component" value="Unassembled WGS sequence"/>
</dbReference>
<evidence type="ECO:0000313" key="8">
    <source>
        <dbReference type="Proteomes" id="UP000028700"/>
    </source>
</evidence>
<sequence>MKARILIEKFEAFAPKSIAEPNDPVGLQIGSLNQDVKKVMVTLDVRPEVVAEAIENQVDFIFSHHPLMFRPAKNLDLANPQNQMYADLLKHDIVVYSAHTNLDNAPGGMNDWLAQVISLRHTSGLVFRQNEPEYLLSIQVPSNDIDAVRLALAAYRRAGDSVSDASFQTSGISWFTPTDDQAGMNGVVGERTWADMVSLKLKVRQADLAETVALMKEVHPLANPSYEVVQLHNEGRSIWMGRVGELEKPMTIREFAESCKTAFDVKGLRLISHTPDKLVHRVAILGGSGGRFYPDVLKQQADVYVTGDISYHPAHDMLAAGLSVVDPGHHIESVCKPRLKHLFNQWRLENNWDIDITMSELNTDPFTFI</sequence>
<dbReference type="OrthoDB" id="9792792at2"/>
<proteinExistence type="inferred from homology"/>